<dbReference type="Pfam" id="PF23598">
    <property type="entry name" value="LRR_14"/>
    <property type="match status" value="1"/>
</dbReference>
<evidence type="ECO:0000313" key="6">
    <source>
        <dbReference type="Proteomes" id="UP001443914"/>
    </source>
</evidence>
<sequence>MVEAIPRWLWEETCRKYTAISLISGRDHSRLNMVMLENLEILVLNHTQPCIFPEDFFQGMTNLRVLSMSGMNFERSLPLSIRELKTLRALFIEHCKLGETGLIGNLKNLLVLSFRGSDVRELSKEIRNLDSLYLLDLTNCTKLKRIPPSVMACLSQLEGLYIKNSFTGWANVVSQSSVHGDDGTKSSEGASVADLGPLSSLKVLEMKLESIHQLPTQDLAFVDSLDNFDIQIGRFELPALSTDMIYRRLLNLGWFKLDQLVKYNWLNVLLKKADCLQLVDVEGLKHLVPNFDLEKDGFRDLKLLQVKGCANMKYLIGNTYGGMSSLIWFPKLVSMLLSNLSALQTIYERCEALPEGLSQMTKLQRLVVEELPAVDFYLLPVHVAPNLTYLSVRKCDKLKFIFMEHATDESLNYCYRNERKDASPSFPHLKVVKLESVLNLESMFGEECSTSMDRQPLFPNKIEFPALEELNLNQVGVINLWKETYNDPQEELYISRFMKLKVIDIKECHKLESLCTPSIAEALVELESLLIRNCSNMRQVISNESNHKPVVLPNLKHLELRSLPMVTCFYGGSSQATFFDEKIRFSSLETLVLVGIGMEKLWDWPDKEETEAKINLRNKELYYSSFQKLKEIEVLHCHKLECLFSPCVVAALKQLESLRVENCSQMLDVITDNVADAVDIPDHQVIVFSNLKRLGLGYLPRLRNFHGGNSTSFFNEKIRLPLLEELRLVFTAINVEKIWDDMDSESTTRLRNPAPSLKLLMIWTRELPKLKVQVPYMMLQNLSSLELDQLDIEVLMQSSSSSSSSNNGLKAATSKPLQECMHEFGSLKELKLRGVHWKYVFRVSDQHDGRRVILMPLLETLRIHHCSLESIVGVGDGDGDGDGELIYGRQTASSIVFPRLRYINLAYLSKARHFSQITSSFEFPSLKGLEIYESTDMRSFLPTGRVIAPALLHISLLYNRNLKWVFQCYVKKLPSLRFVDVYNCPKFRALSSRHVDIPGVSPRMKKLICISKNNTEY</sequence>
<dbReference type="InterPro" id="IPR057135">
    <property type="entry name" value="At4g27190-like_LRR"/>
</dbReference>
<gene>
    <name evidence="5" type="ORF">RND81_12G150700</name>
</gene>
<dbReference type="AlphaFoldDB" id="A0AAW1HAZ2"/>
<feature type="domain" description="Disease resistance R13L4/SHOC-2-like LRR" evidence="4">
    <location>
        <begin position="68"/>
        <end position="230"/>
    </location>
</feature>
<dbReference type="PANTHER" id="PTHR33463">
    <property type="entry name" value="NB-ARC DOMAIN-CONTAINING PROTEIN-RELATED"/>
    <property type="match status" value="1"/>
</dbReference>
<accession>A0AAW1HAZ2</accession>
<protein>
    <submittedName>
        <fullName evidence="5">Uncharacterized protein</fullName>
    </submittedName>
</protein>
<dbReference type="Proteomes" id="UP001443914">
    <property type="component" value="Unassembled WGS sequence"/>
</dbReference>
<feature type="domain" description="Disease resistance protein At4g27190-like leucine-rich repeats" evidence="3">
    <location>
        <begin position="615"/>
        <end position="705"/>
    </location>
</feature>
<evidence type="ECO:0000256" key="2">
    <source>
        <dbReference type="ARBA" id="ARBA00022821"/>
    </source>
</evidence>
<keyword evidence="1" id="KW-0677">Repeat</keyword>
<name>A0AAW1HAZ2_SAPOF</name>
<proteinExistence type="predicted"/>
<dbReference type="PANTHER" id="PTHR33463:SF183">
    <property type="entry name" value="NB-ARC DOMAIN DISEASE RESISTANCE PROTEIN"/>
    <property type="match status" value="1"/>
</dbReference>
<keyword evidence="2" id="KW-0611">Plant defense</keyword>
<evidence type="ECO:0000256" key="1">
    <source>
        <dbReference type="ARBA" id="ARBA00022737"/>
    </source>
</evidence>
<dbReference type="EMBL" id="JBDFQZ010000012">
    <property type="protein sequence ID" value="KAK9673169.1"/>
    <property type="molecule type" value="Genomic_DNA"/>
</dbReference>
<dbReference type="SUPFAM" id="SSF52058">
    <property type="entry name" value="L domain-like"/>
    <property type="match status" value="3"/>
</dbReference>
<dbReference type="InterPro" id="IPR050905">
    <property type="entry name" value="Plant_NBS-LRR"/>
</dbReference>
<dbReference type="Pfam" id="PF23247">
    <property type="entry name" value="LRR_RPS2"/>
    <property type="match status" value="2"/>
</dbReference>
<dbReference type="InterPro" id="IPR055414">
    <property type="entry name" value="LRR_R13L4/SHOC2-like"/>
</dbReference>
<evidence type="ECO:0000313" key="5">
    <source>
        <dbReference type="EMBL" id="KAK9673169.1"/>
    </source>
</evidence>
<feature type="domain" description="Disease resistance protein At4g27190-like leucine-rich repeats" evidence="3">
    <location>
        <begin position="486"/>
        <end position="534"/>
    </location>
</feature>
<organism evidence="5 6">
    <name type="scientific">Saponaria officinalis</name>
    <name type="common">Common soapwort</name>
    <name type="synonym">Lychnis saponaria</name>
    <dbReference type="NCBI Taxonomy" id="3572"/>
    <lineage>
        <taxon>Eukaryota</taxon>
        <taxon>Viridiplantae</taxon>
        <taxon>Streptophyta</taxon>
        <taxon>Embryophyta</taxon>
        <taxon>Tracheophyta</taxon>
        <taxon>Spermatophyta</taxon>
        <taxon>Magnoliopsida</taxon>
        <taxon>eudicotyledons</taxon>
        <taxon>Gunneridae</taxon>
        <taxon>Pentapetalae</taxon>
        <taxon>Caryophyllales</taxon>
        <taxon>Caryophyllaceae</taxon>
        <taxon>Caryophylleae</taxon>
        <taxon>Saponaria</taxon>
    </lineage>
</organism>
<comment type="caution">
    <text evidence="5">The sequence shown here is derived from an EMBL/GenBank/DDBJ whole genome shotgun (WGS) entry which is preliminary data.</text>
</comment>
<reference evidence="5" key="1">
    <citation type="submission" date="2024-03" db="EMBL/GenBank/DDBJ databases">
        <title>WGS assembly of Saponaria officinalis var. Norfolk2.</title>
        <authorList>
            <person name="Jenkins J."/>
            <person name="Shu S."/>
            <person name="Grimwood J."/>
            <person name="Barry K."/>
            <person name="Goodstein D."/>
            <person name="Schmutz J."/>
            <person name="Leebens-Mack J."/>
            <person name="Osbourn A."/>
        </authorList>
    </citation>
    <scope>NUCLEOTIDE SEQUENCE [LARGE SCALE GENOMIC DNA]</scope>
    <source>
        <strain evidence="5">JIC</strain>
    </source>
</reference>
<dbReference type="InterPro" id="IPR032675">
    <property type="entry name" value="LRR_dom_sf"/>
</dbReference>
<dbReference type="Gene3D" id="3.80.10.10">
    <property type="entry name" value="Ribonuclease Inhibitor"/>
    <property type="match status" value="3"/>
</dbReference>
<keyword evidence="6" id="KW-1185">Reference proteome</keyword>
<evidence type="ECO:0000259" key="4">
    <source>
        <dbReference type="Pfam" id="PF23598"/>
    </source>
</evidence>
<evidence type="ECO:0000259" key="3">
    <source>
        <dbReference type="Pfam" id="PF23247"/>
    </source>
</evidence>